<dbReference type="RefSeq" id="WP_041112510.1">
    <property type="nucleotide sequence ID" value="NZ_CP004373.1"/>
</dbReference>
<sequence>MTKTPSFPPLRTRQARYEAGVALRKTVKRSSHALWVPPAKRPDPIGILLEQGKSRIADLLPIRHQRMKASPFAFLRGAAAVMASDLSFTPKTGLRVQSCGDCHLDNFGCYPSPEGLPVFDINDFDETAPATFEWDLKRLATSLVLAGREAALSEKHCRRLAVSAVQHYVDEIARLSKLPPLQAWNERIDVRAVIDGIVDDRIRTGMMEKIQSELGAISGHFGMIDPKSAGRLKEHPPFVTRLPQHNDIVRGAFARYVSDLPPERRIVLERYALQDVLFKVVGIGSVGTFCALGLFTTADNEPLILQIKEAQTSVLEPFQGAVDLPNHGERVVTGQRIMQASSDTFLGWTHTTGKRTTDQTGRKAGGGRDFYVRQTKDVRLAMIGEKIEDALLPEYAALCGRTLGRSHGRSADLPLLAGYLGKGHSFARAIADFAVLYADQSEKDWKAFTQAIADKRVCCA</sequence>
<gene>
    <name evidence="1" type="ORF">GLS_c25280</name>
</gene>
<accession>A0A067Z751</accession>
<evidence type="ECO:0000313" key="1">
    <source>
        <dbReference type="EMBL" id="AHK72393.1"/>
    </source>
</evidence>
<protein>
    <recommendedName>
        <fullName evidence="2">DUF2252 domain-containing protein</fullName>
    </recommendedName>
</protein>
<dbReference type="GeneID" id="56906753"/>
<reference evidence="1" key="1">
    <citation type="journal article" date="2015" name="Appl. Microbiol. Biotechnol.">
        <title>The consequence of an additional NADH dehydrogenase paralog on the growth of Gluconobacter oxydans DSM3504.</title>
        <authorList>
            <person name="Kostner D."/>
            <person name="Luchterhand B."/>
            <person name="Junker A."/>
            <person name="Volland S."/>
            <person name="Daniel R."/>
            <person name="Buchs J."/>
            <person name="Liebl W."/>
            <person name="Ehrenreich A."/>
        </authorList>
    </citation>
    <scope>NUCLEOTIDE SEQUENCE [LARGE SCALE GENOMIC DNA]</scope>
    <source>
        <strain evidence="1">DSM 3504</strain>
    </source>
</reference>
<dbReference type="HOGENOM" id="CLU_032121_0_0_5"/>
<proteinExistence type="predicted"/>
<dbReference type="PANTHER" id="PTHR39441">
    <property type="entry name" value="DUF2252 DOMAIN-CONTAINING PROTEIN"/>
    <property type="match status" value="1"/>
</dbReference>
<dbReference type="KEGG" id="goy:GLS_c25280"/>
<organism evidence="1">
    <name type="scientific">Gluconobacter oxydans DSM 3504</name>
    <dbReference type="NCBI Taxonomy" id="1288313"/>
    <lineage>
        <taxon>Bacteria</taxon>
        <taxon>Pseudomonadati</taxon>
        <taxon>Pseudomonadota</taxon>
        <taxon>Alphaproteobacteria</taxon>
        <taxon>Acetobacterales</taxon>
        <taxon>Acetobacteraceae</taxon>
        <taxon>Gluconobacter</taxon>
    </lineage>
</organism>
<dbReference type="InterPro" id="IPR018721">
    <property type="entry name" value="DUF2252"/>
</dbReference>
<dbReference type="Proteomes" id="UP000031656">
    <property type="component" value="Chromosome"/>
</dbReference>
<dbReference type="Pfam" id="PF10009">
    <property type="entry name" value="DUF2252"/>
    <property type="match status" value="1"/>
</dbReference>
<name>A0A067Z751_GLUOY</name>
<dbReference type="PANTHER" id="PTHR39441:SF1">
    <property type="entry name" value="DUF2252 DOMAIN-CONTAINING PROTEIN"/>
    <property type="match status" value="1"/>
</dbReference>
<dbReference type="AlphaFoldDB" id="A0A067Z751"/>
<evidence type="ECO:0008006" key="2">
    <source>
        <dbReference type="Google" id="ProtNLM"/>
    </source>
</evidence>
<dbReference type="EMBL" id="CP004373">
    <property type="protein sequence ID" value="AHK72393.1"/>
    <property type="molecule type" value="Genomic_DNA"/>
</dbReference>